<dbReference type="GO" id="GO:0000103">
    <property type="term" value="P:sulfate assimilation"/>
    <property type="evidence" value="ECO:0007669"/>
    <property type="project" value="InterPro"/>
</dbReference>
<dbReference type="InterPro" id="IPR002891">
    <property type="entry name" value="APS"/>
</dbReference>
<reference evidence="8" key="1">
    <citation type="journal article" date="2019" name="Plant J.">
        <title>Chlorella vulgaris genome assembly and annotation reveals the molecular basis for metabolic acclimation to high light conditions.</title>
        <authorList>
            <person name="Cecchin M."/>
            <person name="Marcolungo L."/>
            <person name="Rossato M."/>
            <person name="Girolomoni L."/>
            <person name="Cosentino E."/>
            <person name="Cuine S."/>
            <person name="Li-Beisson Y."/>
            <person name="Delledonne M."/>
            <person name="Ballottari M."/>
        </authorList>
    </citation>
    <scope>NUCLEOTIDE SEQUENCE</scope>
    <source>
        <strain evidence="8">211/11P</strain>
    </source>
</reference>
<feature type="domain" description="APS kinase" evidence="7">
    <location>
        <begin position="85"/>
        <end position="235"/>
    </location>
</feature>
<dbReference type="InterPro" id="IPR059117">
    <property type="entry name" value="APS_kinase_dom"/>
</dbReference>
<accession>A0A9D4Z262</accession>
<protein>
    <recommendedName>
        <fullName evidence="1 6">Adenylyl-sulfate kinase</fullName>
        <ecNumber evidence="1 6">2.7.1.25</ecNumber>
    </recommendedName>
</protein>
<dbReference type="AlphaFoldDB" id="A0A9D4Z262"/>
<evidence type="ECO:0000313" key="9">
    <source>
        <dbReference type="Proteomes" id="UP001055712"/>
    </source>
</evidence>
<evidence type="ECO:0000313" key="8">
    <source>
        <dbReference type="EMBL" id="KAI3439133.1"/>
    </source>
</evidence>
<dbReference type="SUPFAM" id="SSF52540">
    <property type="entry name" value="P-loop containing nucleoside triphosphate hydrolases"/>
    <property type="match status" value="1"/>
</dbReference>
<organism evidence="8 9">
    <name type="scientific">Chlorella vulgaris</name>
    <name type="common">Green alga</name>
    <dbReference type="NCBI Taxonomy" id="3077"/>
    <lineage>
        <taxon>Eukaryota</taxon>
        <taxon>Viridiplantae</taxon>
        <taxon>Chlorophyta</taxon>
        <taxon>core chlorophytes</taxon>
        <taxon>Trebouxiophyceae</taxon>
        <taxon>Chlorellales</taxon>
        <taxon>Chlorellaceae</taxon>
        <taxon>Chlorella clade</taxon>
        <taxon>Chlorella</taxon>
    </lineage>
</organism>
<dbReference type="InterPro" id="IPR027417">
    <property type="entry name" value="P-loop_NTPase"/>
</dbReference>
<dbReference type="GO" id="GO:0005524">
    <property type="term" value="F:ATP binding"/>
    <property type="evidence" value="ECO:0007669"/>
    <property type="project" value="UniProtKB-KW"/>
</dbReference>
<keyword evidence="4 6" id="KW-0418">Kinase</keyword>
<evidence type="ECO:0000256" key="4">
    <source>
        <dbReference type="ARBA" id="ARBA00022777"/>
    </source>
</evidence>
<dbReference type="EC" id="2.7.1.25" evidence="1 6"/>
<dbReference type="PANTHER" id="PTHR11055">
    <property type="entry name" value="BIFUNCTIONAL 3'-PHOSPHOADENOSINE 5'-PHOSPHOSULFATE SYNTHASE"/>
    <property type="match status" value="1"/>
</dbReference>
<evidence type="ECO:0000256" key="5">
    <source>
        <dbReference type="ARBA" id="ARBA00022840"/>
    </source>
</evidence>
<evidence type="ECO:0000256" key="1">
    <source>
        <dbReference type="ARBA" id="ARBA00012121"/>
    </source>
</evidence>
<dbReference type="OrthoDB" id="506431at2759"/>
<dbReference type="Proteomes" id="UP001055712">
    <property type="component" value="Unassembled WGS sequence"/>
</dbReference>
<comment type="similarity">
    <text evidence="6">Belongs to the APS kinase family.</text>
</comment>
<comment type="pathway">
    <text evidence="6">Sulfur metabolism; hydrogen sulfide biosynthesis; sulfite from sulfate: step 2/3.</text>
</comment>
<dbReference type="Gene3D" id="3.40.50.300">
    <property type="entry name" value="P-loop containing nucleotide triphosphate hydrolases"/>
    <property type="match status" value="1"/>
</dbReference>
<keyword evidence="9" id="KW-1185">Reference proteome</keyword>
<evidence type="ECO:0000256" key="3">
    <source>
        <dbReference type="ARBA" id="ARBA00022741"/>
    </source>
</evidence>
<comment type="function">
    <text evidence="6">Catalyzes the synthesis of activated sulfate.</text>
</comment>
<dbReference type="NCBIfam" id="NF003013">
    <property type="entry name" value="PRK03846.1"/>
    <property type="match status" value="1"/>
</dbReference>
<comment type="caution">
    <text evidence="8">The sequence shown here is derived from an EMBL/GenBank/DDBJ whole genome shotgun (WGS) entry which is preliminary data.</text>
</comment>
<evidence type="ECO:0000259" key="7">
    <source>
        <dbReference type="Pfam" id="PF01583"/>
    </source>
</evidence>
<reference evidence="8" key="2">
    <citation type="submission" date="2020-11" db="EMBL/GenBank/DDBJ databases">
        <authorList>
            <person name="Cecchin M."/>
            <person name="Marcolungo L."/>
            <person name="Rossato M."/>
            <person name="Girolomoni L."/>
            <person name="Cosentino E."/>
            <person name="Cuine S."/>
            <person name="Li-Beisson Y."/>
            <person name="Delledonne M."/>
            <person name="Ballottari M."/>
        </authorList>
    </citation>
    <scope>NUCLEOTIDE SEQUENCE</scope>
    <source>
        <strain evidence="8">211/11P</strain>
        <tissue evidence="8">Whole cell</tissue>
    </source>
</reference>
<dbReference type="EMBL" id="SIDB01000001">
    <property type="protein sequence ID" value="KAI3439133.1"/>
    <property type="molecule type" value="Genomic_DNA"/>
</dbReference>
<dbReference type="CDD" id="cd02027">
    <property type="entry name" value="APSK"/>
    <property type="match status" value="1"/>
</dbReference>
<dbReference type="HAMAP" id="MF_00065">
    <property type="entry name" value="Adenylyl_sulf_kinase"/>
    <property type="match status" value="1"/>
</dbReference>
<keyword evidence="2 6" id="KW-0808">Transferase</keyword>
<name>A0A9D4Z262_CHLVU</name>
<dbReference type="FunFam" id="3.40.50.300:FF:000212">
    <property type="entry name" value="Adenylyl-sulfate kinase"/>
    <property type="match status" value="1"/>
</dbReference>
<evidence type="ECO:0000256" key="2">
    <source>
        <dbReference type="ARBA" id="ARBA00022679"/>
    </source>
</evidence>
<dbReference type="NCBIfam" id="TIGR00455">
    <property type="entry name" value="apsK"/>
    <property type="match status" value="1"/>
</dbReference>
<dbReference type="GO" id="GO:0004020">
    <property type="term" value="F:adenylylsulfate kinase activity"/>
    <property type="evidence" value="ECO:0007669"/>
    <property type="project" value="UniProtKB-EC"/>
</dbReference>
<evidence type="ECO:0000256" key="6">
    <source>
        <dbReference type="RuleBase" id="RU004347"/>
    </source>
</evidence>
<dbReference type="PANTHER" id="PTHR11055:SF1">
    <property type="entry name" value="PAPS SYNTHETASE, ISOFORM D"/>
    <property type="match status" value="1"/>
</dbReference>
<dbReference type="Pfam" id="PF01583">
    <property type="entry name" value="APS_kinase"/>
    <property type="match status" value="1"/>
</dbReference>
<comment type="catalytic activity">
    <reaction evidence="6">
        <text>adenosine 5'-phosphosulfate + ATP = 3'-phosphoadenylyl sulfate + ADP + H(+)</text>
        <dbReference type="Rhea" id="RHEA:24152"/>
        <dbReference type="ChEBI" id="CHEBI:15378"/>
        <dbReference type="ChEBI" id="CHEBI:30616"/>
        <dbReference type="ChEBI" id="CHEBI:58243"/>
        <dbReference type="ChEBI" id="CHEBI:58339"/>
        <dbReference type="ChEBI" id="CHEBI:456216"/>
        <dbReference type="EC" id="2.7.1.25"/>
    </reaction>
</comment>
<proteinExistence type="inferred from homology"/>
<keyword evidence="5 6" id="KW-0067">ATP-binding</keyword>
<keyword evidence="3 6" id="KW-0547">Nucleotide-binding</keyword>
<sequence length="291" mass="31778">MASTRCCVPAAQIPSRCCRRSAVRVAAQQQATGPAALGRPAPAVAVNNAVAGPHLSTKDVGNSTNIRWHESMVARRDKEMLLGQRGCVLWFTGLSGSGKSTVACTLEHLLHERGHLTSLLDGDNIRHGLNKDLGFSAADRTENIRRIGDVAKLFADAGAVTMTSFISPYRADRDMVRQRCQPGEFLEVFMNIPLEVCEARDPKGLYKKARAGLIKNFTGIDDPYEAPTQPEITVDCFTADGHPRSPLDMAEQILQILDDMGYLRDPRMPTLAAYGALQRKNSDGVLDYAQL</sequence>
<gene>
    <name evidence="8" type="ORF">D9Q98_001541</name>
</gene>